<reference evidence="2 3" key="1">
    <citation type="journal article" date="2016" name="Nat. Commun.">
        <title>Thousands of microbial genomes shed light on interconnected biogeochemical processes in an aquifer system.</title>
        <authorList>
            <person name="Anantharaman K."/>
            <person name="Brown C.T."/>
            <person name="Hug L.A."/>
            <person name="Sharon I."/>
            <person name="Castelle C.J."/>
            <person name="Probst A.J."/>
            <person name="Thomas B.C."/>
            <person name="Singh A."/>
            <person name="Wilkins M.J."/>
            <person name="Karaoz U."/>
            <person name="Brodie E.L."/>
            <person name="Williams K.H."/>
            <person name="Hubbard S.S."/>
            <person name="Banfield J.F."/>
        </authorList>
    </citation>
    <scope>NUCLEOTIDE SEQUENCE [LARGE SCALE GENOMIC DNA]</scope>
</reference>
<dbReference type="InterPro" id="IPR001322">
    <property type="entry name" value="Lamin_tail_dom"/>
</dbReference>
<feature type="domain" description="LTD" evidence="1">
    <location>
        <begin position="72"/>
        <end position="212"/>
    </location>
</feature>
<dbReference type="AlphaFoldDB" id="A0A1F5WFS2"/>
<accession>A0A1F5WFS2</accession>
<dbReference type="STRING" id="1798338.A3J56_01980"/>
<dbReference type="InterPro" id="IPR036415">
    <property type="entry name" value="Lamin_tail_dom_sf"/>
</dbReference>
<dbReference type="EMBL" id="MFHQ01000015">
    <property type="protein sequence ID" value="OGF74559.1"/>
    <property type="molecule type" value="Genomic_DNA"/>
</dbReference>
<sequence length="227" mass="25166">MKIIFIITAIVLCGMILVGFMFGIPTNISGFAASLTEIMTGGYKQQGITTLSLSQLQSEPRDFQLIRYINCSFQSNHSPLKSPIMINEVAWMGAETGATHEWIELRNISGDAVNVSGWQLINKNERIHVVFPQQSIFDKKYAVLARGAVNDALKLNTYLTFTGAIRNSDEGLRLFDNNCRLIDEVMANPNWPAGDNRTKQTMERTSNFGWVNSLSAGGTPASENARK</sequence>
<organism evidence="2 3">
    <name type="scientific">Candidatus Giovannonibacteria bacterium RIFCSPHIGHO2_02_FULL_46_20</name>
    <dbReference type="NCBI Taxonomy" id="1798338"/>
    <lineage>
        <taxon>Bacteria</taxon>
        <taxon>Candidatus Giovannoniibacteriota</taxon>
    </lineage>
</organism>
<name>A0A1F5WFS2_9BACT</name>
<evidence type="ECO:0000259" key="1">
    <source>
        <dbReference type="PROSITE" id="PS51841"/>
    </source>
</evidence>
<dbReference type="Gene3D" id="2.60.40.1260">
    <property type="entry name" value="Lamin Tail domain"/>
    <property type="match status" value="1"/>
</dbReference>
<evidence type="ECO:0000313" key="2">
    <source>
        <dbReference type="EMBL" id="OGF74559.1"/>
    </source>
</evidence>
<proteinExistence type="predicted"/>
<dbReference type="Pfam" id="PF00932">
    <property type="entry name" value="LTD"/>
    <property type="match status" value="1"/>
</dbReference>
<dbReference type="SUPFAM" id="SSF74853">
    <property type="entry name" value="Lamin A/C globular tail domain"/>
    <property type="match status" value="1"/>
</dbReference>
<comment type="caution">
    <text evidence="2">The sequence shown here is derived from an EMBL/GenBank/DDBJ whole genome shotgun (WGS) entry which is preliminary data.</text>
</comment>
<evidence type="ECO:0000313" key="3">
    <source>
        <dbReference type="Proteomes" id="UP000178406"/>
    </source>
</evidence>
<protein>
    <recommendedName>
        <fullName evidence="1">LTD domain-containing protein</fullName>
    </recommendedName>
</protein>
<gene>
    <name evidence="2" type="ORF">A3J56_01980</name>
</gene>
<dbReference type="Proteomes" id="UP000178406">
    <property type="component" value="Unassembled WGS sequence"/>
</dbReference>
<dbReference type="PROSITE" id="PS51841">
    <property type="entry name" value="LTD"/>
    <property type="match status" value="1"/>
</dbReference>